<comment type="caution">
    <text evidence="3">The sequence shown here is derived from an EMBL/GenBank/DDBJ whole genome shotgun (WGS) entry which is preliminary data.</text>
</comment>
<evidence type="ECO:0000256" key="1">
    <source>
        <dbReference type="SAM" id="Coils"/>
    </source>
</evidence>
<accession>A0ABN9PVP7</accession>
<feature type="region of interest" description="Disordered" evidence="2">
    <location>
        <begin position="485"/>
        <end position="520"/>
    </location>
</feature>
<dbReference type="EMBL" id="CAUYUJ010001736">
    <property type="protein sequence ID" value="CAK0797348.1"/>
    <property type="molecule type" value="Genomic_DNA"/>
</dbReference>
<gene>
    <name evidence="3" type="ORF">PCOR1329_LOCUS6472</name>
</gene>
<name>A0ABN9PVP7_9DINO</name>
<feature type="compositionally biased region" description="Low complexity" evidence="2">
    <location>
        <begin position="498"/>
        <end position="509"/>
    </location>
</feature>
<organism evidence="3 4">
    <name type="scientific">Prorocentrum cordatum</name>
    <dbReference type="NCBI Taxonomy" id="2364126"/>
    <lineage>
        <taxon>Eukaryota</taxon>
        <taxon>Sar</taxon>
        <taxon>Alveolata</taxon>
        <taxon>Dinophyceae</taxon>
        <taxon>Prorocentrales</taxon>
        <taxon>Prorocentraceae</taxon>
        <taxon>Prorocentrum</taxon>
    </lineage>
</organism>
<feature type="compositionally biased region" description="Low complexity" evidence="2">
    <location>
        <begin position="533"/>
        <end position="558"/>
    </location>
</feature>
<keyword evidence="1" id="KW-0175">Coiled coil</keyword>
<feature type="region of interest" description="Disordered" evidence="2">
    <location>
        <begin position="532"/>
        <end position="560"/>
    </location>
</feature>
<evidence type="ECO:0000256" key="2">
    <source>
        <dbReference type="SAM" id="MobiDB-lite"/>
    </source>
</evidence>
<sequence length="623" mass="65761">MSPYGIRIVQVLVLEARLDEQVKGAFGELVVQRNLRGASMAEAEAEAIRVVKGAEADAEKRALEGRGMALKREALAQGIVRSVFGDAGLDASSLANIASSTLVELLYTLRGPRTSTPSGTSAPGPRTPSSCTRGPRRPLRRRASCAAPGMPGWAARRPPTLGRLRGPSRRSGASPAAMAGPLRRPSLSSVGSIRSGASRRTPQRQSNMDLAAGRTTESKTSVFVSLRVQLFSPVSKAADELICAYHPYPHGSDAADANYSQQLFTNVSDAADCIYAYQLFSLSGDNVVPLVDPSTRQPTVGGLMAQAASMTTDPALKQVLHEQVTKSASPAQAQPAIAAAEAVRRAEGVWKLASLQCEQASAHVQRCRDSLDTDKAREAEAIRALATVELSRKVAAKAMAREVGVVECTSPSPPSGGSGATFIDLQWDAALLEELDSLECTEVERLKLKQFEAELQAAKSNFSAEAEEINQWKAPVTEIKQKIEERTQKKRKVGSETAAAGDAPSSSPAAPVPAGPSQEEIDAEVGRIRGAREAGAAAAAQAADAPAGEPGESAAAAPDEVEGRECNMFFANITVRGKRSWACLNSSEPAPRGRAAKLHYKGMRFHRIILGFVCQAAGGIPAV</sequence>
<protein>
    <recommendedName>
        <fullName evidence="5">Peptidylprolyl isomerase</fullName>
    </recommendedName>
</protein>
<evidence type="ECO:0008006" key="5">
    <source>
        <dbReference type="Google" id="ProtNLM"/>
    </source>
</evidence>
<feature type="coiled-coil region" evidence="1">
    <location>
        <begin position="441"/>
        <end position="468"/>
    </location>
</feature>
<feature type="compositionally biased region" description="Low complexity" evidence="2">
    <location>
        <begin position="144"/>
        <end position="182"/>
    </location>
</feature>
<evidence type="ECO:0000313" key="3">
    <source>
        <dbReference type="EMBL" id="CAK0797348.1"/>
    </source>
</evidence>
<feature type="region of interest" description="Disordered" evidence="2">
    <location>
        <begin position="113"/>
        <end position="213"/>
    </location>
</feature>
<feature type="compositionally biased region" description="Polar residues" evidence="2">
    <location>
        <begin position="198"/>
        <end position="208"/>
    </location>
</feature>
<proteinExistence type="predicted"/>
<evidence type="ECO:0000313" key="4">
    <source>
        <dbReference type="Proteomes" id="UP001189429"/>
    </source>
</evidence>
<feature type="compositionally biased region" description="Polar residues" evidence="2">
    <location>
        <begin position="113"/>
        <end position="132"/>
    </location>
</feature>
<keyword evidence="4" id="KW-1185">Reference proteome</keyword>
<reference evidence="3" key="1">
    <citation type="submission" date="2023-10" db="EMBL/GenBank/DDBJ databases">
        <authorList>
            <person name="Chen Y."/>
            <person name="Shah S."/>
            <person name="Dougan E. K."/>
            <person name="Thang M."/>
            <person name="Chan C."/>
        </authorList>
    </citation>
    <scope>NUCLEOTIDE SEQUENCE [LARGE SCALE GENOMIC DNA]</scope>
</reference>
<feature type="compositionally biased region" description="Basic residues" evidence="2">
    <location>
        <begin position="134"/>
        <end position="143"/>
    </location>
</feature>
<dbReference type="Proteomes" id="UP001189429">
    <property type="component" value="Unassembled WGS sequence"/>
</dbReference>